<dbReference type="Proteomes" id="UP000002012">
    <property type="component" value="Chromosome"/>
</dbReference>
<dbReference type="AlphaFoldDB" id="D4H8Q7"/>
<dbReference type="InParanoid" id="D4H8Q7"/>
<dbReference type="RefSeq" id="WP_013010919.1">
    <property type="nucleotide sequence ID" value="NC_013943.1"/>
</dbReference>
<gene>
    <name evidence="1" type="ordered locus">Dacet_1640</name>
</gene>
<evidence type="ECO:0000313" key="1">
    <source>
        <dbReference type="EMBL" id="ADD68406.1"/>
    </source>
</evidence>
<dbReference type="PaxDb" id="522772-Dacet_1640"/>
<dbReference type="EMBL" id="CP001968">
    <property type="protein sequence ID" value="ADD68406.1"/>
    <property type="molecule type" value="Genomic_DNA"/>
</dbReference>
<proteinExistence type="predicted"/>
<organism evidence="1 2">
    <name type="scientific">Denitrovibrio acetiphilus (strain DSM 12809 / NBRC 114555 / N2460)</name>
    <dbReference type="NCBI Taxonomy" id="522772"/>
    <lineage>
        <taxon>Bacteria</taxon>
        <taxon>Pseudomonadati</taxon>
        <taxon>Deferribacterota</taxon>
        <taxon>Deferribacteres</taxon>
        <taxon>Deferribacterales</taxon>
        <taxon>Geovibrionaceae</taxon>
        <taxon>Denitrovibrio</taxon>
    </lineage>
</organism>
<accession>D4H8Q7</accession>
<evidence type="ECO:0000313" key="2">
    <source>
        <dbReference type="Proteomes" id="UP000002012"/>
    </source>
</evidence>
<name>D4H8Q7_DENA2</name>
<dbReference type="OrthoDB" id="9995833at2"/>
<protein>
    <submittedName>
        <fullName evidence="1">Uncharacterized protein</fullName>
    </submittedName>
</protein>
<dbReference type="HOGENOM" id="CLU_2329113_0_0_0"/>
<keyword evidence="2" id="KW-1185">Reference proteome</keyword>
<reference evidence="1 2" key="1">
    <citation type="journal article" date="2010" name="Stand. Genomic Sci.">
        <title>Complete genome sequence of Denitrovibrio acetiphilus type strain (N2460).</title>
        <authorList>
            <person name="Kiss H."/>
            <person name="Lang E."/>
            <person name="Lapidus A."/>
            <person name="Copeland A."/>
            <person name="Nolan M."/>
            <person name="Glavina Del Rio T."/>
            <person name="Chen F."/>
            <person name="Lucas S."/>
            <person name="Tice H."/>
            <person name="Cheng J.F."/>
            <person name="Han C."/>
            <person name="Goodwin L."/>
            <person name="Pitluck S."/>
            <person name="Liolios K."/>
            <person name="Pati A."/>
            <person name="Ivanova N."/>
            <person name="Mavromatis K."/>
            <person name="Chen A."/>
            <person name="Palaniappan K."/>
            <person name="Land M."/>
            <person name="Hauser L."/>
            <person name="Chang Y.J."/>
            <person name="Jeffries C.D."/>
            <person name="Detter J.C."/>
            <person name="Brettin T."/>
            <person name="Spring S."/>
            <person name="Rohde M."/>
            <person name="Goker M."/>
            <person name="Woyke T."/>
            <person name="Bristow J."/>
            <person name="Eisen J.A."/>
            <person name="Markowitz V."/>
            <person name="Hugenholtz P."/>
            <person name="Kyrpides N.C."/>
            <person name="Klenk H.P."/>
        </authorList>
    </citation>
    <scope>NUCLEOTIDE SEQUENCE [LARGE SCALE GENOMIC DNA]</scope>
    <source>
        <strain evidence="2">DSM 12809 / NBRC 114555 / N2460</strain>
    </source>
</reference>
<dbReference type="KEGG" id="dap:Dacet_1640"/>
<sequence length="98" mass="10905">MGGQFSCKYLPPGGSIELQNHKKVQDIKNVLELEENTGLYELIMPSDENIDGLVNTLTKNGYEKPKTNEEINDVQWGVIVRLGNTIGIEDEEVLASQT</sequence>